<dbReference type="PROSITE" id="PS50110">
    <property type="entry name" value="RESPONSE_REGULATORY"/>
    <property type="match status" value="2"/>
</dbReference>
<evidence type="ECO:0000313" key="5">
    <source>
        <dbReference type="Proteomes" id="UP001150924"/>
    </source>
</evidence>
<accession>A0A9X3IXK8</accession>
<keyword evidence="1 2" id="KW-0597">Phosphoprotein</keyword>
<protein>
    <submittedName>
        <fullName evidence="4">Response regulator</fullName>
    </submittedName>
</protein>
<dbReference type="Pfam" id="PF00072">
    <property type="entry name" value="Response_reg"/>
    <property type="match status" value="2"/>
</dbReference>
<dbReference type="SMART" id="SM00448">
    <property type="entry name" value="REC"/>
    <property type="match status" value="2"/>
</dbReference>
<dbReference type="Proteomes" id="UP001150924">
    <property type="component" value="Unassembled WGS sequence"/>
</dbReference>
<name>A0A9X3IXK8_9BACT</name>
<dbReference type="AlphaFoldDB" id="A0A9X3IXK8"/>
<dbReference type="EMBL" id="JAPNKE010000002">
    <property type="protein sequence ID" value="MCY1007090.1"/>
    <property type="molecule type" value="Genomic_DNA"/>
</dbReference>
<evidence type="ECO:0000259" key="3">
    <source>
        <dbReference type="PROSITE" id="PS50110"/>
    </source>
</evidence>
<feature type="domain" description="Response regulatory" evidence="3">
    <location>
        <begin position="33"/>
        <end position="149"/>
    </location>
</feature>
<dbReference type="InterPro" id="IPR011006">
    <property type="entry name" value="CheY-like_superfamily"/>
</dbReference>
<dbReference type="CDD" id="cd17546">
    <property type="entry name" value="REC_hyHK_CKI1_RcsC-like"/>
    <property type="match status" value="1"/>
</dbReference>
<feature type="modified residue" description="4-aspartylphosphate" evidence="2">
    <location>
        <position position="229"/>
    </location>
</feature>
<feature type="domain" description="Response regulatory" evidence="3">
    <location>
        <begin position="179"/>
        <end position="296"/>
    </location>
</feature>
<dbReference type="PANTHER" id="PTHR45339:SF3">
    <property type="entry name" value="HISTIDINE KINASE"/>
    <property type="match status" value="1"/>
</dbReference>
<evidence type="ECO:0000313" key="4">
    <source>
        <dbReference type="EMBL" id="MCY1007090.1"/>
    </source>
</evidence>
<gene>
    <name evidence="4" type="ORF">OV079_16310</name>
</gene>
<keyword evidence="5" id="KW-1185">Reference proteome</keyword>
<dbReference type="CDD" id="cd00156">
    <property type="entry name" value="REC"/>
    <property type="match status" value="1"/>
</dbReference>
<dbReference type="PANTHER" id="PTHR45339">
    <property type="entry name" value="HYBRID SIGNAL TRANSDUCTION HISTIDINE KINASE J"/>
    <property type="match status" value="1"/>
</dbReference>
<reference evidence="4" key="1">
    <citation type="submission" date="2022-11" db="EMBL/GenBank/DDBJ databases">
        <title>Minimal conservation of predation-associated metabolite biosynthetic gene clusters underscores biosynthetic potential of Myxococcota including descriptions for ten novel species: Archangium lansinium sp. nov., Myxococcus landrumus sp. nov., Nannocystis bai.</title>
        <authorList>
            <person name="Ahearne A."/>
            <person name="Stevens C."/>
            <person name="Phillips K."/>
        </authorList>
    </citation>
    <scope>NUCLEOTIDE SEQUENCE</scope>
    <source>
        <strain evidence="4">Na p29</strain>
    </source>
</reference>
<sequence>MGAVAYAIKPVVRDQLVTALRRLESKATQSLRRVLVVEDDVVHRESTCKLLAADDVETVPVGTAADALRALRTTTFDCMVLDLSLPDRSGSELLREMAQGEQYGFPPVIVYTGRAISRAEEQELGRFSQSIIIKGARSPERLLDEVTLFLHQVETNLPPERQRMLRDARHRDAVFEGRRVLVVEDDVRNVFALTSVLEPRGAKVEIARNGKEALQHLKLKPGVDLILMDLMMPEMDGLTATRAIRADPATAKIPIIALTAKAMADDRASCLAAGANDYIAKPLDVDKLLSLARVWMPK</sequence>
<evidence type="ECO:0000256" key="1">
    <source>
        <dbReference type="ARBA" id="ARBA00022553"/>
    </source>
</evidence>
<evidence type="ECO:0000256" key="2">
    <source>
        <dbReference type="PROSITE-ProRule" id="PRU00169"/>
    </source>
</evidence>
<organism evidence="4 5">
    <name type="scientific">Nannocystis pusilla</name>
    <dbReference type="NCBI Taxonomy" id="889268"/>
    <lineage>
        <taxon>Bacteria</taxon>
        <taxon>Pseudomonadati</taxon>
        <taxon>Myxococcota</taxon>
        <taxon>Polyangia</taxon>
        <taxon>Nannocystales</taxon>
        <taxon>Nannocystaceae</taxon>
        <taxon>Nannocystis</taxon>
    </lineage>
</organism>
<dbReference type="InterPro" id="IPR001789">
    <property type="entry name" value="Sig_transdc_resp-reg_receiver"/>
</dbReference>
<dbReference type="Gene3D" id="3.40.50.2300">
    <property type="match status" value="2"/>
</dbReference>
<feature type="modified residue" description="4-aspartylphosphate" evidence="2">
    <location>
        <position position="82"/>
    </location>
</feature>
<dbReference type="GO" id="GO:0000160">
    <property type="term" value="P:phosphorelay signal transduction system"/>
    <property type="evidence" value="ECO:0007669"/>
    <property type="project" value="InterPro"/>
</dbReference>
<proteinExistence type="predicted"/>
<dbReference type="SUPFAM" id="SSF52172">
    <property type="entry name" value="CheY-like"/>
    <property type="match status" value="2"/>
</dbReference>
<comment type="caution">
    <text evidence="4">The sequence shown here is derived from an EMBL/GenBank/DDBJ whole genome shotgun (WGS) entry which is preliminary data.</text>
</comment>